<keyword evidence="1" id="KW-1185">Reference proteome</keyword>
<reference evidence="2" key="1">
    <citation type="submission" date="2025-08" db="UniProtKB">
        <authorList>
            <consortium name="RefSeq"/>
        </authorList>
    </citation>
    <scope>IDENTIFICATION</scope>
    <source>
        <strain evidence="2">Mau12</strain>
        <tissue evidence="2">Whole Body</tissue>
    </source>
</reference>
<dbReference type="GeneID" id="117137558"/>
<gene>
    <name evidence="2" type="primary">LOC117137558</name>
</gene>
<evidence type="ECO:0000313" key="2">
    <source>
        <dbReference type="RefSeq" id="XP_033154952.1"/>
    </source>
</evidence>
<name>A0A6P8JFI2_DROMA</name>
<dbReference type="RefSeq" id="XP_033154952.1">
    <property type="nucleotide sequence ID" value="XM_033299061.1"/>
</dbReference>
<sequence>MYFILRPATCIRINNQHIPTIDEIAPGVILLNKFSGKISVNGTTSTLNGSFVISFSNTTIEIDEQAFTNKYTVHHQPMPAILQTEMTIKNLEEKLSLEFVKELNINNTKTLELLKTTSHTADILMGCVLITGIVIITIRI</sequence>
<protein>
    <submittedName>
        <fullName evidence="2">Uncharacterized protein LOC117137558</fullName>
    </submittedName>
</protein>
<dbReference type="Proteomes" id="UP000515162">
    <property type="component" value="Chromosome 2R"/>
</dbReference>
<proteinExistence type="predicted"/>
<evidence type="ECO:0000313" key="1">
    <source>
        <dbReference type="Proteomes" id="UP000515162"/>
    </source>
</evidence>
<accession>A0A6P8JFI2</accession>
<dbReference type="AlphaFoldDB" id="A0A6P8JFI2"/>
<dbReference type="Pfam" id="PF07253">
    <property type="entry name" value="Gypsy"/>
    <property type="match status" value="1"/>
</dbReference>
<dbReference type="InterPro" id="IPR009882">
    <property type="entry name" value="Gypsy"/>
</dbReference>
<organism evidence="1 2">
    <name type="scientific">Drosophila mauritiana</name>
    <name type="common">Fruit fly</name>
    <dbReference type="NCBI Taxonomy" id="7226"/>
    <lineage>
        <taxon>Eukaryota</taxon>
        <taxon>Metazoa</taxon>
        <taxon>Ecdysozoa</taxon>
        <taxon>Arthropoda</taxon>
        <taxon>Hexapoda</taxon>
        <taxon>Insecta</taxon>
        <taxon>Pterygota</taxon>
        <taxon>Neoptera</taxon>
        <taxon>Endopterygota</taxon>
        <taxon>Diptera</taxon>
        <taxon>Brachycera</taxon>
        <taxon>Muscomorpha</taxon>
        <taxon>Ephydroidea</taxon>
        <taxon>Drosophilidae</taxon>
        <taxon>Drosophila</taxon>
        <taxon>Sophophora</taxon>
    </lineage>
</organism>